<name>A0A9P3GJB3_9APHY</name>
<reference evidence="2 3" key="1">
    <citation type="submission" date="2021-08" db="EMBL/GenBank/DDBJ databases">
        <title>Draft Genome Sequence of Phanerochaete sordida strain YK-624.</title>
        <authorList>
            <person name="Mori T."/>
            <person name="Dohra H."/>
            <person name="Suzuki T."/>
            <person name="Kawagishi H."/>
            <person name="Hirai H."/>
        </authorList>
    </citation>
    <scope>NUCLEOTIDE SEQUENCE [LARGE SCALE GENOMIC DNA]</scope>
    <source>
        <strain evidence="2 3">YK-624</strain>
    </source>
</reference>
<dbReference type="Proteomes" id="UP000703269">
    <property type="component" value="Unassembled WGS sequence"/>
</dbReference>
<feature type="compositionally biased region" description="Low complexity" evidence="1">
    <location>
        <begin position="196"/>
        <end position="209"/>
    </location>
</feature>
<accession>A0A9P3GJB3</accession>
<proteinExistence type="predicted"/>
<feature type="compositionally biased region" description="Polar residues" evidence="1">
    <location>
        <begin position="11"/>
        <end position="52"/>
    </location>
</feature>
<evidence type="ECO:0000313" key="3">
    <source>
        <dbReference type="Proteomes" id="UP000703269"/>
    </source>
</evidence>
<organism evidence="2 3">
    <name type="scientific">Phanerochaete sordida</name>
    <dbReference type="NCBI Taxonomy" id="48140"/>
    <lineage>
        <taxon>Eukaryota</taxon>
        <taxon>Fungi</taxon>
        <taxon>Dikarya</taxon>
        <taxon>Basidiomycota</taxon>
        <taxon>Agaricomycotina</taxon>
        <taxon>Agaricomycetes</taxon>
        <taxon>Polyporales</taxon>
        <taxon>Phanerochaetaceae</taxon>
        <taxon>Phanerochaete</taxon>
    </lineage>
</organism>
<keyword evidence="3" id="KW-1185">Reference proteome</keyword>
<feature type="compositionally biased region" description="Basic and acidic residues" evidence="1">
    <location>
        <begin position="168"/>
        <end position="178"/>
    </location>
</feature>
<dbReference type="OrthoDB" id="10623688at2759"/>
<protein>
    <submittedName>
        <fullName evidence="2">Uncharacterized protein</fullName>
    </submittedName>
</protein>
<feature type="compositionally biased region" description="Basic residues" evidence="1">
    <location>
        <begin position="1"/>
        <end position="10"/>
    </location>
</feature>
<dbReference type="EMBL" id="BPQB01000053">
    <property type="protein sequence ID" value="GJE95836.1"/>
    <property type="molecule type" value="Genomic_DNA"/>
</dbReference>
<feature type="compositionally biased region" description="Basic and acidic residues" evidence="1">
    <location>
        <begin position="149"/>
        <end position="158"/>
    </location>
</feature>
<dbReference type="AlphaFoldDB" id="A0A9P3GJB3"/>
<gene>
    <name evidence="2" type="ORF">PsYK624_120260</name>
</gene>
<comment type="caution">
    <text evidence="2">The sequence shown here is derived from an EMBL/GenBank/DDBJ whole genome shotgun (WGS) entry which is preliminary data.</text>
</comment>
<evidence type="ECO:0000313" key="2">
    <source>
        <dbReference type="EMBL" id="GJE95836.1"/>
    </source>
</evidence>
<sequence length="218" mass="22157">MPLFGHKNKNRNTSPLGGTTRTDPVNTQAAAGSNPNTGSNWDQSHTGPNANRVNEPGFQDPNSYGAQGVTGHGSTQGNTGFGANEHPARSADYASGAGTGTADAAAGTGAGTGMGGGRTHHHHGATGAGTGQGGQQGGHLSSAALREQALLKEREAQDFHAQSAELAEAERLEQEAREHRTRAVAQGAHPSHKHLAGGNTNAQGGQNAGFDQSRTGNY</sequence>
<feature type="compositionally biased region" description="Gly residues" evidence="1">
    <location>
        <begin position="108"/>
        <end position="117"/>
    </location>
</feature>
<feature type="region of interest" description="Disordered" evidence="1">
    <location>
        <begin position="1"/>
        <end position="218"/>
    </location>
</feature>
<feature type="compositionally biased region" description="Gly residues" evidence="1">
    <location>
        <begin position="126"/>
        <end position="137"/>
    </location>
</feature>
<evidence type="ECO:0000256" key="1">
    <source>
        <dbReference type="SAM" id="MobiDB-lite"/>
    </source>
</evidence>